<evidence type="ECO:0000313" key="11">
    <source>
        <dbReference type="EMBL" id="KAG9339408.1"/>
    </source>
</evidence>
<keyword evidence="12" id="KW-1185">Reference proteome</keyword>
<name>A0A8T2NPB1_9TELE</name>
<keyword evidence="7" id="KW-0325">Glycoprotein</keyword>
<comment type="similarity">
    <text evidence="9">Belongs to the glycosyltransferase 2 family. GalNAc-T subfamily.</text>
</comment>
<dbReference type="GO" id="GO:0004653">
    <property type="term" value="F:polypeptide N-acetylgalactosaminyltransferase activity"/>
    <property type="evidence" value="ECO:0007669"/>
    <property type="project" value="TreeGrafter"/>
</dbReference>
<evidence type="ECO:0000256" key="4">
    <source>
        <dbReference type="ARBA" id="ARBA00022734"/>
    </source>
</evidence>
<dbReference type="AlphaFoldDB" id="A0A8T2NPB1"/>
<dbReference type="Proteomes" id="UP000824540">
    <property type="component" value="Unassembled WGS sequence"/>
</dbReference>
<reference evidence="11" key="1">
    <citation type="thesis" date="2021" institute="BYU ScholarsArchive" country="Provo, UT, USA">
        <title>Applications of and Algorithms for Genome Assembly and Genomic Analyses with an Emphasis on Marine Teleosts.</title>
        <authorList>
            <person name="Pickett B.D."/>
        </authorList>
    </citation>
    <scope>NUCLEOTIDE SEQUENCE</scope>
    <source>
        <strain evidence="11">HI-2016</strain>
    </source>
</reference>
<dbReference type="Gene3D" id="3.90.550.10">
    <property type="entry name" value="Spore Coat Polysaccharide Biosynthesis Protein SpsA, Chain A"/>
    <property type="match status" value="2"/>
</dbReference>
<dbReference type="GO" id="GO:0006493">
    <property type="term" value="P:protein O-linked glycosylation"/>
    <property type="evidence" value="ECO:0007669"/>
    <property type="project" value="TreeGrafter"/>
</dbReference>
<keyword evidence="3" id="KW-0479">Metal-binding</keyword>
<evidence type="ECO:0000256" key="1">
    <source>
        <dbReference type="ARBA" id="ARBA00004447"/>
    </source>
</evidence>
<dbReference type="EMBL" id="JAFBMS010000054">
    <property type="protein sequence ID" value="KAG9339408.1"/>
    <property type="molecule type" value="Genomic_DNA"/>
</dbReference>
<evidence type="ECO:0000256" key="6">
    <source>
        <dbReference type="ARBA" id="ARBA00023157"/>
    </source>
</evidence>
<dbReference type="OrthoDB" id="330637at2759"/>
<comment type="caution">
    <text evidence="11">The sequence shown here is derived from an EMBL/GenBank/DDBJ whole genome shotgun (WGS) entry which is preliminary data.</text>
</comment>
<evidence type="ECO:0000256" key="8">
    <source>
        <dbReference type="ARBA" id="ARBA00045388"/>
    </source>
</evidence>
<sequence length="320" mass="36744">MEQRSGLIRARLKGASLSTGQVITFLDAHCECTVGWLEPLLARIKLDRRTVVCPIIDVISDDTFEYMAGSDMTYGGFNWKLNFRWYPVPQREMDRRKGDRTLPIWQCGGTLEIVTCSHVGHVFRKATPYTFPGGTGQIINKNNRRLAEVWMDEFKNFFYIISPGVTKVDYGDISTRTTLRQKLQCKPFSWYLENIRNVETNQCLDNMARKENEKVGIFNCHGMGGNQVFSYTANKEIRTDDLCLDVSKLNGPVMMLKCHHLKGNQLWEYDPVKLTLVHVNSNQCLDKATEEDSQVPSVRDCNGSRSQQWLLRNVTLPEIF</sequence>
<dbReference type="GO" id="GO:0032580">
    <property type="term" value="C:Golgi cisterna membrane"/>
    <property type="evidence" value="ECO:0007669"/>
    <property type="project" value="UniProtKB-SubCell"/>
</dbReference>
<evidence type="ECO:0000256" key="9">
    <source>
        <dbReference type="RuleBase" id="RU361242"/>
    </source>
</evidence>
<feature type="domain" description="Ricin B lectin" evidence="10">
    <location>
        <begin position="190"/>
        <end position="312"/>
    </location>
</feature>
<protein>
    <recommendedName>
        <fullName evidence="9">Polypeptide N-acetylgalactosaminyltransferase</fullName>
        <ecNumber evidence="9">2.4.1.-</ecNumber>
    </recommendedName>
    <alternativeName>
        <fullName evidence="9">Protein-UDP acetylgalactosaminyltransferase</fullName>
    </alternativeName>
</protein>
<dbReference type="Pfam" id="PF00652">
    <property type="entry name" value="Ricin_B_lectin"/>
    <property type="match status" value="1"/>
</dbReference>
<comment type="function">
    <text evidence="8">Catalyzes the initial reaction in O-linked oligosaccharide biosynthesis, the transfer of an N-acetyl-D-galactosamine residue to a serine or threonine residue on the protein receptor. Has a broad spectrum of substrates such as apomucin-, MUC5AC-, MUC1- and MUC2-derived peptides.</text>
</comment>
<dbReference type="GO" id="GO:0046872">
    <property type="term" value="F:metal ion binding"/>
    <property type="evidence" value="ECO:0007669"/>
    <property type="project" value="UniProtKB-KW"/>
</dbReference>
<comment type="cofactor">
    <cofactor evidence="9">
        <name>Mn(2+)</name>
        <dbReference type="ChEBI" id="CHEBI:29035"/>
    </cofactor>
</comment>
<evidence type="ECO:0000256" key="3">
    <source>
        <dbReference type="ARBA" id="ARBA00022723"/>
    </source>
</evidence>
<dbReference type="SUPFAM" id="SSF50370">
    <property type="entry name" value="Ricin B-like lectins"/>
    <property type="match status" value="1"/>
</dbReference>
<dbReference type="PANTHER" id="PTHR11675:SF123">
    <property type="entry name" value="POLYPEPTIDE N-ACETYLGALACTOSAMINYLTRANSFERASE 1"/>
    <property type="match status" value="1"/>
</dbReference>
<evidence type="ECO:0000256" key="2">
    <source>
        <dbReference type="ARBA" id="ARBA00004922"/>
    </source>
</evidence>
<proteinExistence type="inferred from homology"/>
<dbReference type="FunFam" id="2.80.10.50:FF:000014">
    <property type="entry name" value="Polypeptide N-acetylgalactosaminyltransferase"/>
    <property type="match status" value="1"/>
</dbReference>
<keyword evidence="5 9" id="KW-0333">Golgi apparatus</keyword>
<organism evidence="11 12">
    <name type="scientific">Albula glossodonta</name>
    <name type="common">roundjaw bonefish</name>
    <dbReference type="NCBI Taxonomy" id="121402"/>
    <lineage>
        <taxon>Eukaryota</taxon>
        <taxon>Metazoa</taxon>
        <taxon>Chordata</taxon>
        <taxon>Craniata</taxon>
        <taxon>Vertebrata</taxon>
        <taxon>Euteleostomi</taxon>
        <taxon>Actinopterygii</taxon>
        <taxon>Neopterygii</taxon>
        <taxon>Teleostei</taxon>
        <taxon>Albuliformes</taxon>
        <taxon>Albulidae</taxon>
        <taxon>Albula</taxon>
    </lineage>
</organism>
<keyword evidence="4 9" id="KW-0430">Lectin</keyword>
<dbReference type="GO" id="GO:0000139">
    <property type="term" value="C:Golgi membrane"/>
    <property type="evidence" value="ECO:0007669"/>
    <property type="project" value="UniProtKB-SubCell"/>
</dbReference>
<comment type="subcellular location">
    <subcellularLocation>
        <location evidence="9">Golgi apparatus membrane</location>
        <topology evidence="9">Single-pass type II membrane protein</topology>
    </subcellularLocation>
    <subcellularLocation>
        <location evidence="1">Golgi apparatus</location>
        <location evidence="1">Golgi stack membrane</location>
        <topology evidence="1">Single-pass type II membrane protein</topology>
    </subcellularLocation>
</comment>
<gene>
    <name evidence="11" type="ORF">JZ751_023802</name>
</gene>
<dbReference type="InterPro" id="IPR001173">
    <property type="entry name" value="Glyco_trans_2-like"/>
</dbReference>
<keyword evidence="9" id="KW-0464">Manganese</keyword>
<dbReference type="Pfam" id="PF00535">
    <property type="entry name" value="Glycos_transf_2"/>
    <property type="match status" value="1"/>
</dbReference>
<dbReference type="InterPro" id="IPR029044">
    <property type="entry name" value="Nucleotide-diphossugar_trans"/>
</dbReference>
<dbReference type="SMART" id="SM00458">
    <property type="entry name" value="RICIN"/>
    <property type="match status" value="1"/>
</dbReference>
<evidence type="ECO:0000256" key="5">
    <source>
        <dbReference type="ARBA" id="ARBA00023034"/>
    </source>
</evidence>
<keyword evidence="6 9" id="KW-1015">Disulfide bond</keyword>
<dbReference type="InterPro" id="IPR035992">
    <property type="entry name" value="Ricin_B-like_lectins"/>
</dbReference>
<comment type="pathway">
    <text evidence="2 9">Protein modification; protein glycosylation.</text>
</comment>
<dbReference type="Gene3D" id="2.80.10.50">
    <property type="match status" value="1"/>
</dbReference>
<accession>A0A8T2NPB1</accession>
<dbReference type="GO" id="GO:0030246">
    <property type="term" value="F:carbohydrate binding"/>
    <property type="evidence" value="ECO:0007669"/>
    <property type="project" value="UniProtKB-KW"/>
</dbReference>
<dbReference type="InterPro" id="IPR000772">
    <property type="entry name" value="Ricin_B_lectin"/>
</dbReference>
<dbReference type="EC" id="2.4.1.-" evidence="9"/>
<evidence type="ECO:0000313" key="12">
    <source>
        <dbReference type="Proteomes" id="UP000824540"/>
    </source>
</evidence>
<keyword evidence="9" id="KW-0328">Glycosyltransferase</keyword>
<dbReference type="PROSITE" id="PS50231">
    <property type="entry name" value="RICIN_B_LECTIN"/>
    <property type="match status" value="1"/>
</dbReference>
<keyword evidence="9" id="KW-0808">Transferase</keyword>
<evidence type="ECO:0000259" key="10">
    <source>
        <dbReference type="SMART" id="SM00458"/>
    </source>
</evidence>
<evidence type="ECO:0000256" key="7">
    <source>
        <dbReference type="ARBA" id="ARBA00023180"/>
    </source>
</evidence>
<dbReference type="PANTHER" id="PTHR11675">
    <property type="entry name" value="N-ACETYLGALACTOSAMINYLTRANSFERASE"/>
    <property type="match status" value="1"/>
</dbReference>
<dbReference type="SUPFAM" id="SSF53448">
    <property type="entry name" value="Nucleotide-diphospho-sugar transferases"/>
    <property type="match status" value="1"/>
</dbReference>